<keyword evidence="1" id="KW-1133">Transmembrane helix</keyword>
<dbReference type="KEGG" id="eiv:EIN_229560"/>
<keyword evidence="3" id="KW-1185">Reference proteome</keyword>
<organism evidence="2 3">
    <name type="scientific">Entamoeba invadens IP1</name>
    <dbReference type="NCBI Taxonomy" id="370355"/>
    <lineage>
        <taxon>Eukaryota</taxon>
        <taxon>Amoebozoa</taxon>
        <taxon>Evosea</taxon>
        <taxon>Archamoebae</taxon>
        <taxon>Mastigamoebida</taxon>
        <taxon>Entamoebidae</taxon>
        <taxon>Entamoeba</taxon>
    </lineage>
</organism>
<dbReference type="OrthoDB" id="30164at2759"/>
<dbReference type="AlphaFoldDB" id="A0A0A1U8W3"/>
<sequence>MGFDFGTYLGDLVKQAQAEITDITTSSFSVPDNADVVKDRLMKNIPTHPLVLTCLGLLAACIVALFQPQLYFGLFLFVAVLLTYKALLQSNPSFIDKTKIDPSFIHGIATIVYILVSLISEAIGYALLSLVLAVIAVGGVCVFMTQRSEEKRAPTVDTESQQFNN</sequence>
<protein>
    <recommendedName>
        <fullName evidence="4">PRA1 family protein</fullName>
    </recommendedName>
</protein>
<dbReference type="VEuPathDB" id="AmoebaDB:EIN_229560"/>
<feature type="transmembrane region" description="Helical" evidence="1">
    <location>
        <begin position="47"/>
        <end position="65"/>
    </location>
</feature>
<proteinExistence type="predicted"/>
<keyword evidence="1" id="KW-0472">Membrane</keyword>
<accession>A0A0A1U8W3</accession>
<dbReference type="EMBL" id="KB206756">
    <property type="protein sequence ID" value="ELP88423.1"/>
    <property type="molecule type" value="Genomic_DNA"/>
</dbReference>
<reference evidence="2 3" key="1">
    <citation type="submission" date="2012-10" db="EMBL/GenBank/DDBJ databases">
        <authorList>
            <person name="Zafar N."/>
            <person name="Inman J."/>
            <person name="Hall N."/>
            <person name="Lorenzi H."/>
            <person name="Caler E."/>
        </authorList>
    </citation>
    <scope>NUCLEOTIDE SEQUENCE [LARGE SCALE GENOMIC DNA]</scope>
    <source>
        <strain evidence="2 3">IP1</strain>
    </source>
</reference>
<dbReference type="RefSeq" id="XP_004255194.1">
    <property type="nucleotide sequence ID" value="XM_004255146.1"/>
</dbReference>
<dbReference type="GeneID" id="14887190"/>
<feature type="transmembrane region" description="Helical" evidence="1">
    <location>
        <begin position="71"/>
        <end position="88"/>
    </location>
</feature>
<evidence type="ECO:0000256" key="1">
    <source>
        <dbReference type="SAM" id="Phobius"/>
    </source>
</evidence>
<evidence type="ECO:0000313" key="3">
    <source>
        <dbReference type="Proteomes" id="UP000014680"/>
    </source>
</evidence>
<keyword evidence="1" id="KW-0812">Transmembrane</keyword>
<name>A0A0A1U8W3_ENTIV</name>
<evidence type="ECO:0000313" key="2">
    <source>
        <dbReference type="EMBL" id="ELP88423.1"/>
    </source>
</evidence>
<dbReference type="Proteomes" id="UP000014680">
    <property type="component" value="Unassembled WGS sequence"/>
</dbReference>
<feature type="transmembrane region" description="Helical" evidence="1">
    <location>
        <begin position="125"/>
        <end position="144"/>
    </location>
</feature>
<evidence type="ECO:0008006" key="4">
    <source>
        <dbReference type="Google" id="ProtNLM"/>
    </source>
</evidence>
<gene>
    <name evidence="2" type="ORF">EIN_229560</name>
</gene>
<feature type="transmembrane region" description="Helical" evidence="1">
    <location>
        <begin position="100"/>
        <end position="119"/>
    </location>
</feature>